<name>A0ABP6WLW8_9ACTN</name>
<proteinExistence type="predicted"/>
<gene>
    <name evidence="2" type="ORF">GCM10022295_37940</name>
</gene>
<dbReference type="Proteomes" id="UP001500707">
    <property type="component" value="Unassembled WGS sequence"/>
</dbReference>
<feature type="chain" id="PRO_5046257602" description="Secreted protein" evidence="1">
    <location>
        <begin position="18"/>
        <end position="187"/>
    </location>
</feature>
<feature type="signal peptide" evidence="1">
    <location>
        <begin position="1"/>
        <end position="17"/>
    </location>
</feature>
<dbReference type="RefSeq" id="WP_346182706.1">
    <property type="nucleotide sequence ID" value="NZ_BAABCE010000007.1"/>
</dbReference>
<comment type="caution">
    <text evidence="2">The sequence shown here is derived from an EMBL/GenBank/DDBJ whole genome shotgun (WGS) entry which is preliminary data.</text>
</comment>
<protein>
    <recommendedName>
        <fullName evidence="4">Secreted protein</fullName>
    </recommendedName>
</protein>
<evidence type="ECO:0000313" key="2">
    <source>
        <dbReference type="EMBL" id="GAA3552348.1"/>
    </source>
</evidence>
<sequence length="187" mass="20770">MNDVVAVALITAMTTLAAGAIAGGFAYAAANRQAESQEGQAREARAEQRVVRHREVRRDVYVRFLNCMDDAHACMNRVWTEKPIPLQESTTGELLAAANQVGKMLTVVSLEGPPNVAEVAKVIFWHIRDEAFKLDGLMEEEAGHQDANLFDSHEDDYFIFTERRGELESEFVETARVVLGGHLVEPE</sequence>
<dbReference type="EMBL" id="BAABCE010000007">
    <property type="protein sequence ID" value="GAA3552348.1"/>
    <property type="molecule type" value="Genomic_DNA"/>
</dbReference>
<keyword evidence="3" id="KW-1185">Reference proteome</keyword>
<evidence type="ECO:0000313" key="3">
    <source>
        <dbReference type="Proteomes" id="UP001500707"/>
    </source>
</evidence>
<accession>A0ABP6WLW8</accession>
<reference evidence="3" key="1">
    <citation type="journal article" date="2019" name="Int. J. Syst. Evol. Microbiol.">
        <title>The Global Catalogue of Microorganisms (GCM) 10K type strain sequencing project: providing services to taxonomists for standard genome sequencing and annotation.</title>
        <authorList>
            <consortium name="The Broad Institute Genomics Platform"/>
            <consortium name="The Broad Institute Genome Sequencing Center for Infectious Disease"/>
            <person name="Wu L."/>
            <person name="Ma J."/>
        </authorList>
    </citation>
    <scope>NUCLEOTIDE SEQUENCE [LARGE SCALE GENOMIC DNA]</scope>
    <source>
        <strain evidence="3">JCM 17656</strain>
    </source>
</reference>
<evidence type="ECO:0000256" key="1">
    <source>
        <dbReference type="SAM" id="SignalP"/>
    </source>
</evidence>
<keyword evidence="1" id="KW-0732">Signal</keyword>
<organism evidence="2 3">
    <name type="scientific">Streptomyces osmaniensis</name>
    <dbReference type="NCBI Taxonomy" id="593134"/>
    <lineage>
        <taxon>Bacteria</taxon>
        <taxon>Bacillati</taxon>
        <taxon>Actinomycetota</taxon>
        <taxon>Actinomycetes</taxon>
        <taxon>Kitasatosporales</taxon>
        <taxon>Streptomycetaceae</taxon>
        <taxon>Streptomyces</taxon>
    </lineage>
</organism>
<evidence type="ECO:0008006" key="4">
    <source>
        <dbReference type="Google" id="ProtNLM"/>
    </source>
</evidence>